<comment type="function">
    <text evidence="1">Involved in the import of queuosine (Q) precursors, required for Q precursor salvage.</text>
</comment>
<keyword evidence="1" id="KW-0812">Transmembrane</keyword>
<comment type="similarity">
    <text evidence="1">Belongs to the vitamin uptake transporter (VUT/ECF) (TC 2.A.88) family. Q precursor transporter subfamily.</text>
</comment>
<dbReference type="Pfam" id="PF02592">
    <property type="entry name" value="Vut_1"/>
    <property type="match status" value="1"/>
</dbReference>
<name>A0A3N5BEC3_9BACI</name>
<feature type="transmembrane region" description="Helical" evidence="1">
    <location>
        <begin position="125"/>
        <end position="149"/>
    </location>
</feature>
<feature type="transmembrane region" description="Helical" evidence="1">
    <location>
        <begin position="6"/>
        <end position="23"/>
    </location>
</feature>
<reference evidence="2 3" key="1">
    <citation type="submission" date="2018-11" db="EMBL/GenBank/DDBJ databases">
        <title>Genomic Encyclopedia of Type Strains, Phase IV (KMG-IV): sequencing the most valuable type-strain genomes for metagenomic binning, comparative biology and taxonomic classification.</title>
        <authorList>
            <person name="Goeker M."/>
        </authorList>
    </citation>
    <scope>NUCLEOTIDE SEQUENCE [LARGE SCALE GENOMIC DNA]</scope>
    <source>
        <strain evidence="2 3">DSM 18090</strain>
    </source>
</reference>
<dbReference type="GO" id="GO:0005886">
    <property type="term" value="C:plasma membrane"/>
    <property type="evidence" value="ECO:0007669"/>
    <property type="project" value="UniProtKB-SubCell"/>
</dbReference>
<keyword evidence="1" id="KW-0472">Membrane</keyword>
<keyword evidence="1" id="KW-1003">Cell membrane</keyword>
<feature type="transmembrane region" description="Helical" evidence="1">
    <location>
        <begin position="170"/>
        <end position="190"/>
    </location>
</feature>
<accession>A0A3N5BEC3</accession>
<dbReference type="InterPro" id="IPR003744">
    <property type="entry name" value="YhhQ"/>
</dbReference>
<keyword evidence="3" id="KW-1185">Reference proteome</keyword>
<dbReference type="NCBIfam" id="TIGR00697">
    <property type="entry name" value="queuosine precursor transporter"/>
    <property type="match status" value="1"/>
</dbReference>
<proteinExistence type="inferred from homology"/>
<dbReference type="Proteomes" id="UP000276443">
    <property type="component" value="Unassembled WGS sequence"/>
</dbReference>
<dbReference type="PANTHER" id="PTHR34300:SF2">
    <property type="entry name" value="QUEUOSINE PRECURSOR TRANSPORTER-RELATED"/>
    <property type="match status" value="1"/>
</dbReference>
<keyword evidence="1" id="KW-1133">Transmembrane helix</keyword>
<evidence type="ECO:0000313" key="3">
    <source>
        <dbReference type="Proteomes" id="UP000276443"/>
    </source>
</evidence>
<comment type="caution">
    <text evidence="2">The sequence shown here is derived from an EMBL/GenBank/DDBJ whole genome shotgun (WGS) entry which is preliminary data.</text>
</comment>
<protein>
    <recommendedName>
        <fullName evidence="1">Probable queuosine precursor transporter</fullName>
        <shortName evidence="1">Q precursor transporter</shortName>
    </recommendedName>
</protein>
<dbReference type="AlphaFoldDB" id="A0A3N5BEC3"/>
<feature type="transmembrane region" description="Helical" evidence="1">
    <location>
        <begin position="53"/>
        <end position="74"/>
    </location>
</feature>
<evidence type="ECO:0000313" key="2">
    <source>
        <dbReference type="EMBL" id="RPF55813.1"/>
    </source>
</evidence>
<evidence type="ECO:0000256" key="1">
    <source>
        <dbReference type="HAMAP-Rule" id="MF_02088"/>
    </source>
</evidence>
<dbReference type="EMBL" id="RKRF01000007">
    <property type="protein sequence ID" value="RPF55813.1"/>
    <property type="molecule type" value="Genomic_DNA"/>
</dbReference>
<dbReference type="PANTHER" id="PTHR34300">
    <property type="entry name" value="QUEUOSINE PRECURSOR TRANSPORTER-RELATED"/>
    <property type="match status" value="1"/>
</dbReference>
<feature type="transmembrane region" description="Helical" evidence="1">
    <location>
        <begin position="86"/>
        <end position="105"/>
    </location>
</feature>
<organism evidence="2 3">
    <name type="scientific">Aquisalibacillus elongatus</name>
    <dbReference type="NCBI Taxonomy" id="485577"/>
    <lineage>
        <taxon>Bacteria</taxon>
        <taxon>Bacillati</taxon>
        <taxon>Bacillota</taxon>
        <taxon>Bacilli</taxon>
        <taxon>Bacillales</taxon>
        <taxon>Bacillaceae</taxon>
        <taxon>Aquisalibacillus</taxon>
    </lineage>
</organism>
<dbReference type="HAMAP" id="MF_02088">
    <property type="entry name" value="Q_prec_transport"/>
    <property type="match status" value="1"/>
</dbReference>
<dbReference type="GO" id="GO:0022857">
    <property type="term" value="F:transmembrane transporter activity"/>
    <property type="evidence" value="ECO:0007669"/>
    <property type="project" value="UniProtKB-UniRule"/>
</dbReference>
<keyword evidence="1" id="KW-0813">Transport</keyword>
<comment type="subcellular location">
    <subcellularLocation>
        <location evidence="1">Cell membrane</location>
        <topology evidence="1">Multi-pass membrane protein</topology>
    </subcellularLocation>
</comment>
<sequence>MMFNELLWIVFALVNFLLLILVYRIFGKNGLLVWIGMSTVVANLQVLKMVELFGVYATLGNIMYGSIFLATDILNEKYGKDEAKKAVWLGFFTLITMTVVMQFALLFEPAPIDEVNGALETLFGLVPQVAAGSLLAYIISQNADVYIFSKIKSKFKSDRFLWLRNNISSMTSQLLDTFIFTIIAFWQLFVSDFGNWIQLFLTTYFIKFLVAAIDTPFMYMAKKFHK</sequence>
<gene>
    <name evidence="2" type="ORF">EDC24_0698</name>
</gene>
<feature type="transmembrane region" description="Helical" evidence="1">
    <location>
        <begin position="196"/>
        <end position="219"/>
    </location>
</feature>